<dbReference type="PANTHER" id="PTHR34069:SF2">
    <property type="entry name" value="BETA-KETOACYL-[ACYL-CARRIER-PROTEIN] SYNTHASE III"/>
    <property type="match status" value="1"/>
</dbReference>
<name>A0A1Y5FBJ1_9BACT</name>
<dbReference type="EMBL" id="MAAO01000004">
    <property type="protein sequence ID" value="OUR98868.1"/>
    <property type="molecule type" value="Genomic_DNA"/>
</dbReference>
<protein>
    <recommendedName>
        <fullName evidence="3">Beta-ketoacyl-[acyl-carrier-protein] synthase III C-terminal domain-containing protein</fullName>
    </recommendedName>
</protein>
<dbReference type="GO" id="GO:0016746">
    <property type="term" value="F:acyltransferase activity"/>
    <property type="evidence" value="ECO:0007669"/>
    <property type="project" value="UniProtKB-KW"/>
</dbReference>
<evidence type="ECO:0000256" key="2">
    <source>
        <dbReference type="ARBA" id="ARBA00023315"/>
    </source>
</evidence>
<organism evidence="4 5">
    <name type="scientific">Halobacteriovorax marinus</name>
    <dbReference type="NCBI Taxonomy" id="97084"/>
    <lineage>
        <taxon>Bacteria</taxon>
        <taxon>Pseudomonadati</taxon>
        <taxon>Bdellovibrionota</taxon>
        <taxon>Bacteriovoracia</taxon>
        <taxon>Bacteriovoracales</taxon>
        <taxon>Halobacteriovoraceae</taxon>
        <taxon>Halobacteriovorax</taxon>
    </lineage>
</organism>
<dbReference type="InterPro" id="IPR013747">
    <property type="entry name" value="ACP_syn_III_C"/>
</dbReference>
<comment type="caution">
    <text evidence="4">The sequence shown here is derived from an EMBL/GenBank/DDBJ whole genome shotgun (WGS) entry which is preliminary data.</text>
</comment>
<dbReference type="Proteomes" id="UP000196531">
    <property type="component" value="Unassembled WGS sequence"/>
</dbReference>
<dbReference type="InterPro" id="IPR016039">
    <property type="entry name" value="Thiolase-like"/>
</dbReference>
<keyword evidence="2" id="KW-0012">Acyltransferase</keyword>
<sequence>MGSFLPGKAIDNSQIEEVLGFVNGNNSKAKNIVLRSNGIKSRHYALDPITRKSTHTNAELTALAVKDALKNTEFEDQGVELLACGTTCPDQFLPSHAIMVHGELEGKPHEVVSTAGVCCSSLAALKYGYLALLAGDKENAVVTGSEISSKFMRAENFENERSESLEELKKNSSFQFEQDFLRWMLSDGAGAFLLEKTPKKEGVSFKIDWIDFTSYANEVPTCMYGGAKKDENKKLKGWLDHDRSELLEEKVLNISQDTKLLDQHMAFYAINKALVSVKKKRDLKPGDIDWFVPHYSSDYFRKKLEAKLEEIDFNIPTDKWFTTIESKGNIGSASIYIYLQDLLETGKLKNDDTILCFIPESSRFSVAYMQLTVVVN</sequence>
<dbReference type="AlphaFoldDB" id="A0A1Y5FBJ1"/>
<dbReference type="NCBIfam" id="NF005293">
    <property type="entry name" value="PRK06816.1"/>
    <property type="match status" value="1"/>
</dbReference>
<evidence type="ECO:0000313" key="5">
    <source>
        <dbReference type="Proteomes" id="UP000196531"/>
    </source>
</evidence>
<evidence type="ECO:0000256" key="1">
    <source>
        <dbReference type="ARBA" id="ARBA00022679"/>
    </source>
</evidence>
<reference evidence="5" key="1">
    <citation type="journal article" date="2017" name="Proc. Natl. Acad. Sci. U.S.A.">
        <title>Simulation of Deepwater Horizon oil plume reveals substrate specialization within a complex community of hydrocarbon-degraders.</title>
        <authorList>
            <person name="Hu P."/>
            <person name="Dubinsky E.A."/>
            <person name="Probst A.J."/>
            <person name="Wang J."/>
            <person name="Sieber C.M.K."/>
            <person name="Tom L.M."/>
            <person name="Gardinali P."/>
            <person name="Banfield J.F."/>
            <person name="Atlas R.M."/>
            <person name="Andersen G.L."/>
        </authorList>
    </citation>
    <scope>NUCLEOTIDE SEQUENCE [LARGE SCALE GENOMIC DNA]</scope>
</reference>
<dbReference type="CDD" id="cd00827">
    <property type="entry name" value="init_cond_enzymes"/>
    <property type="match status" value="1"/>
</dbReference>
<proteinExistence type="predicted"/>
<evidence type="ECO:0000259" key="3">
    <source>
        <dbReference type="Pfam" id="PF08541"/>
    </source>
</evidence>
<accession>A0A1Y5FBJ1</accession>
<evidence type="ECO:0000313" key="4">
    <source>
        <dbReference type="EMBL" id="OUR98868.1"/>
    </source>
</evidence>
<dbReference type="PANTHER" id="PTHR34069">
    <property type="entry name" value="3-OXOACYL-[ACYL-CARRIER-PROTEIN] SYNTHASE 3"/>
    <property type="match status" value="1"/>
</dbReference>
<dbReference type="Gene3D" id="3.40.47.10">
    <property type="match status" value="2"/>
</dbReference>
<gene>
    <name evidence="4" type="ORF">A9Q84_05500</name>
</gene>
<dbReference type="GO" id="GO:0044550">
    <property type="term" value="P:secondary metabolite biosynthetic process"/>
    <property type="evidence" value="ECO:0007669"/>
    <property type="project" value="TreeGrafter"/>
</dbReference>
<feature type="domain" description="Beta-ketoacyl-[acyl-carrier-protein] synthase III C-terminal" evidence="3">
    <location>
        <begin position="280"/>
        <end position="356"/>
    </location>
</feature>
<dbReference type="Pfam" id="PF08541">
    <property type="entry name" value="ACP_syn_III_C"/>
    <property type="match status" value="1"/>
</dbReference>
<keyword evidence="1" id="KW-0808">Transferase</keyword>
<dbReference type="SUPFAM" id="SSF53901">
    <property type="entry name" value="Thiolase-like"/>
    <property type="match status" value="2"/>
</dbReference>